<keyword evidence="5 8" id="KW-0067">ATP-binding</keyword>
<evidence type="ECO:0000256" key="8">
    <source>
        <dbReference type="HAMAP-Rule" id="MF_00238"/>
    </source>
</evidence>
<dbReference type="GO" id="GO:0006220">
    <property type="term" value="P:pyrimidine nucleotide metabolic process"/>
    <property type="evidence" value="ECO:0007669"/>
    <property type="project" value="UniProtKB-UniRule"/>
</dbReference>
<dbReference type="EC" id="2.7.4.25" evidence="8"/>
<dbReference type="Proteomes" id="UP000534294">
    <property type="component" value="Unassembled WGS sequence"/>
</dbReference>
<evidence type="ECO:0000256" key="6">
    <source>
        <dbReference type="ARBA" id="ARBA00047615"/>
    </source>
</evidence>
<comment type="catalytic activity">
    <reaction evidence="7 8">
        <text>CMP + ATP = CDP + ADP</text>
        <dbReference type="Rhea" id="RHEA:11600"/>
        <dbReference type="ChEBI" id="CHEBI:30616"/>
        <dbReference type="ChEBI" id="CHEBI:58069"/>
        <dbReference type="ChEBI" id="CHEBI:60377"/>
        <dbReference type="ChEBI" id="CHEBI:456216"/>
        <dbReference type="EC" id="2.7.4.25"/>
    </reaction>
</comment>
<evidence type="ECO:0000256" key="7">
    <source>
        <dbReference type="ARBA" id="ARBA00048478"/>
    </source>
</evidence>
<protein>
    <recommendedName>
        <fullName evidence="8">Cytidylate kinase</fullName>
        <shortName evidence="8">CK</shortName>
        <ecNumber evidence="8">2.7.4.25</ecNumber>
    </recommendedName>
    <alternativeName>
        <fullName evidence="8">Cytidine monophosphate kinase</fullName>
        <shortName evidence="8">CMP kinase</shortName>
    </alternativeName>
</protein>
<sequence>MPSSTVITIDGPAASGKSSVARILAQRLGYIYVNTGNMYRAMTWAVLQTGIDPNDQDAVRQAAAGIVVDSPVTEGQTQVSISGRILSAEDLNSDPVNRGVSLVARVPEVRSRLVADQRALADLGPLVMEGRDIGSVVFPESPLKFYIDASEEVRAARRSAQGHTDQVAERDRLDSTRKTSPLVIPEGAVVIDNSHLTLEGAVQAVLDRLPPTE</sequence>
<keyword evidence="2 8" id="KW-0808">Transferase</keyword>
<feature type="compositionally biased region" description="Basic and acidic residues" evidence="9">
    <location>
        <begin position="166"/>
        <end position="177"/>
    </location>
</feature>
<dbReference type="HAMAP" id="MF_00238">
    <property type="entry name" value="Cytidyl_kinase_type1"/>
    <property type="match status" value="1"/>
</dbReference>
<dbReference type="Pfam" id="PF02224">
    <property type="entry name" value="Cytidylate_kin"/>
    <property type="match status" value="1"/>
</dbReference>
<evidence type="ECO:0000256" key="1">
    <source>
        <dbReference type="ARBA" id="ARBA00009427"/>
    </source>
</evidence>
<dbReference type="CDD" id="cd02020">
    <property type="entry name" value="CMPK"/>
    <property type="match status" value="1"/>
</dbReference>
<dbReference type="GO" id="GO:0036431">
    <property type="term" value="F:dCMP kinase activity"/>
    <property type="evidence" value="ECO:0007669"/>
    <property type="project" value="InterPro"/>
</dbReference>
<comment type="caution">
    <text evidence="11">The sequence shown here is derived from an EMBL/GenBank/DDBJ whole genome shotgun (WGS) entry which is preliminary data.</text>
</comment>
<evidence type="ECO:0000256" key="4">
    <source>
        <dbReference type="ARBA" id="ARBA00022777"/>
    </source>
</evidence>
<keyword evidence="4 8" id="KW-0418">Kinase</keyword>
<evidence type="ECO:0000256" key="5">
    <source>
        <dbReference type="ARBA" id="ARBA00022840"/>
    </source>
</evidence>
<dbReference type="InterPro" id="IPR027417">
    <property type="entry name" value="P-loop_NTPase"/>
</dbReference>
<dbReference type="InterPro" id="IPR003136">
    <property type="entry name" value="Cytidylate_kin"/>
</dbReference>
<dbReference type="RefSeq" id="WP_184211712.1">
    <property type="nucleotide sequence ID" value="NZ_JACHIF010000009.1"/>
</dbReference>
<evidence type="ECO:0000313" key="12">
    <source>
        <dbReference type="Proteomes" id="UP000534294"/>
    </source>
</evidence>
<gene>
    <name evidence="8" type="primary">cmk</name>
    <name evidence="11" type="ORF">HNQ64_003966</name>
</gene>
<keyword evidence="3 8" id="KW-0547">Nucleotide-binding</keyword>
<comment type="similarity">
    <text evidence="1 8">Belongs to the cytidylate kinase family. Type 1 subfamily.</text>
</comment>
<comment type="subcellular location">
    <subcellularLocation>
        <location evidence="8">Cytoplasm</location>
    </subcellularLocation>
</comment>
<evidence type="ECO:0000256" key="3">
    <source>
        <dbReference type="ARBA" id="ARBA00022741"/>
    </source>
</evidence>
<keyword evidence="12" id="KW-1185">Reference proteome</keyword>
<dbReference type="EMBL" id="JACHIF010000009">
    <property type="protein sequence ID" value="MBB5039691.1"/>
    <property type="molecule type" value="Genomic_DNA"/>
</dbReference>
<dbReference type="AlphaFoldDB" id="A0A7W7YNZ8"/>
<dbReference type="GO" id="GO:0005524">
    <property type="term" value="F:ATP binding"/>
    <property type="evidence" value="ECO:0007669"/>
    <property type="project" value="UniProtKB-UniRule"/>
</dbReference>
<feature type="domain" description="Cytidylate kinase" evidence="10">
    <location>
        <begin position="7"/>
        <end position="207"/>
    </location>
</feature>
<keyword evidence="8" id="KW-0963">Cytoplasm</keyword>
<evidence type="ECO:0000256" key="2">
    <source>
        <dbReference type="ARBA" id="ARBA00022679"/>
    </source>
</evidence>
<dbReference type="InterPro" id="IPR011994">
    <property type="entry name" value="Cytidylate_kinase_dom"/>
</dbReference>
<name>A0A7W7YNZ8_9BACT</name>
<dbReference type="Gene3D" id="3.40.50.300">
    <property type="entry name" value="P-loop containing nucleotide triphosphate hydrolases"/>
    <property type="match status" value="1"/>
</dbReference>
<organism evidence="11 12">
    <name type="scientific">Prosthecobacter dejongeii</name>
    <dbReference type="NCBI Taxonomy" id="48465"/>
    <lineage>
        <taxon>Bacteria</taxon>
        <taxon>Pseudomonadati</taxon>
        <taxon>Verrucomicrobiota</taxon>
        <taxon>Verrucomicrobiia</taxon>
        <taxon>Verrucomicrobiales</taxon>
        <taxon>Verrucomicrobiaceae</taxon>
        <taxon>Prosthecobacter</taxon>
    </lineage>
</organism>
<evidence type="ECO:0000313" key="11">
    <source>
        <dbReference type="EMBL" id="MBB5039691.1"/>
    </source>
</evidence>
<evidence type="ECO:0000256" key="9">
    <source>
        <dbReference type="SAM" id="MobiDB-lite"/>
    </source>
</evidence>
<reference evidence="11 12" key="1">
    <citation type="submission" date="2020-08" db="EMBL/GenBank/DDBJ databases">
        <title>Genomic Encyclopedia of Type Strains, Phase IV (KMG-IV): sequencing the most valuable type-strain genomes for metagenomic binning, comparative biology and taxonomic classification.</title>
        <authorList>
            <person name="Goeker M."/>
        </authorList>
    </citation>
    <scope>NUCLEOTIDE SEQUENCE [LARGE SCALE GENOMIC DNA]</scope>
    <source>
        <strain evidence="11 12">DSM 12251</strain>
    </source>
</reference>
<comment type="catalytic activity">
    <reaction evidence="6 8">
        <text>dCMP + ATP = dCDP + ADP</text>
        <dbReference type="Rhea" id="RHEA:25094"/>
        <dbReference type="ChEBI" id="CHEBI:30616"/>
        <dbReference type="ChEBI" id="CHEBI:57566"/>
        <dbReference type="ChEBI" id="CHEBI:58593"/>
        <dbReference type="ChEBI" id="CHEBI:456216"/>
        <dbReference type="EC" id="2.7.4.25"/>
    </reaction>
</comment>
<dbReference type="GO" id="GO:0005737">
    <property type="term" value="C:cytoplasm"/>
    <property type="evidence" value="ECO:0007669"/>
    <property type="project" value="UniProtKB-SubCell"/>
</dbReference>
<feature type="region of interest" description="Disordered" evidence="9">
    <location>
        <begin position="158"/>
        <end position="178"/>
    </location>
</feature>
<feature type="binding site" evidence="8">
    <location>
        <begin position="11"/>
        <end position="19"/>
    </location>
    <ligand>
        <name>ATP</name>
        <dbReference type="ChEBI" id="CHEBI:30616"/>
    </ligand>
</feature>
<dbReference type="SUPFAM" id="SSF52540">
    <property type="entry name" value="P-loop containing nucleoside triphosphate hydrolases"/>
    <property type="match status" value="1"/>
</dbReference>
<proteinExistence type="inferred from homology"/>
<evidence type="ECO:0000259" key="10">
    <source>
        <dbReference type="Pfam" id="PF02224"/>
    </source>
</evidence>
<dbReference type="NCBIfam" id="TIGR00017">
    <property type="entry name" value="cmk"/>
    <property type="match status" value="1"/>
</dbReference>
<accession>A0A7W7YNZ8</accession>